<keyword evidence="7" id="KW-0653">Protein transport</keyword>
<dbReference type="PANTHER" id="PTHR33909">
    <property type="entry name" value="SEC TRANSLOCON ACCESSORY COMPLEX SUBUNIT YAJC"/>
    <property type="match status" value="1"/>
</dbReference>
<reference evidence="13 14" key="1">
    <citation type="submission" date="2024-02" db="EMBL/GenBank/DDBJ databases">
        <title>New especies of Spiribacter isolated from saline water.</title>
        <authorList>
            <person name="Leon M.J."/>
            <person name="De La Haba R."/>
            <person name="Sanchez-Porro C."/>
            <person name="Ventosa A."/>
        </authorList>
    </citation>
    <scope>NUCLEOTIDE SEQUENCE [LARGE SCALE GENOMIC DNA]</scope>
    <source>
        <strain evidence="14">ag22IC6-390</strain>
    </source>
</reference>
<evidence type="ECO:0000256" key="8">
    <source>
        <dbReference type="ARBA" id="ARBA00022989"/>
    </source>
</evidence>
<keyword evidence="9" id="KW-0811">Translocation</keyword>
<evidence type="ECO:0000313" key="14">
    <source>
        <dbReference type="Proteomes" id="UP001556709"/>
    </source>
</evidence>
<dbReference type="PRINTS" id="PR01853">
    <property type="entry name" value="YAJCTRNLCASE"/>
</dbReference>
<evidence type="ECO:0000256" key="9">
    <source>
        <dbReference type="ARBA" id="ARBA00023010"/>
    </source>
</evidence>
<evidence type="ECO:0000256" key="2">
    <source>
        <dbReference type="ARBA" id="ARBA00006742"/>
    </source>
</evidence>
<dbReference type="EMBL" id="JBAKFM010000002">
    <property type="protein sequence ID" value="MEX0468982.1"/>
    <property type="molecule type" value="Genomic_DNA"/>
</dbReference>
<evidence type="ECO:0000256" key="7">
    <source>
        <dbReference type="ARBA" id="ARBA00022927"/>
    </source>
</evidence>
<protein>
    <recommendedName>
        <fullName evidence="3">Sec translocon accessory complex subunit YajC</fullName>
    </recommendedName>
</protein>
<dbReference type="Proteomes" id="UP001556709">
    <property type="component" value="Unassembled WGS sequence"/>
</dbReference>
<feature type="transmembrane region" description="Helical" evidence="12">
    <location>
        <begin position="16"/>
        <end position="36"/>
    </location>
</feature>
<keyword evidence="8 12" id="KW-1133">Transmembrane helix</keyword>
<evidence type="ECO:0000256" key="1">
    <source>
        <dbReference type="ARBA" id="ARBA00004162"/>
    </source>
</evidence>
<keyword evidence="14" id="KW-1185">Reference proteome</keyword>
<sequence>MDFFISDALAQGGEPAAGLTGLIFPIALIVIFYFLLIRPQQKRAKEHKKLVENLAKGDEVLTTGGIVGRITEVGDSFANLALTDGLEVRLQKSAVAQVLPKGSMKGGLDKADAGKEGKDEKKADK</sequence>
<evidence type="ECO:0000256" key="11">
    <source>
        <dbReference type="SAM" id="MobiDB-lite"/>
    </source>
</evidence>
<feature type="region of interest" description="Disordered" evidence="11">
    <location>
        <begin position="102"/>
        <end position="125"/>
    </location>
</feature>
<evidence type="ECO:0000256" key="6">
    <source>
        <dbReference type="ARBA" id="ARBA00022692"/>
    </source>
</evidence>
<proteinExistence type="inferred from homology"/>
<comment type="subcellular location">
    <subcellularLocation>
        <location evidence="1">Cell membrane</location>
        <topology evidence="1">Single-pass membrane protein</topology>
    </subcellularLocation>
</comment>
<evidence type="ECO:0000256" key="5">
    <source>
        <dbReference type="ARBA" id="ARBA00022475"/>
    </source>
</evidence>
<dbReference type="Pfam" id="PF02699">
    <property type="entry name" value="YajC"/>
    <property type="match status" value="1"/>
</dbReference>
<keyword evidence="4" id="KW-0813">Transport</keyword>
<accession>A0ABV3TBH6</accession>
<gene>
    <name evidence="13" type="primary">yajC</name>
    <name evidence="13" type="ORF">V6X73_04505</name>
</gene>
<dbReference type="RefSeq" id="WP_367958799.1">
    <property type="nucleotide sequence ID" value="NZ_JBAKFK010000002.1"/>
</dbReference>
<dbReference type="InterPro" id="IPR003849">
    <property type="entry name" value="Preprotein_translocase_YajC"/>
</dbReference>
<dbReference type="PANTHER" id="PTHR33909:SF1">
    <property type="entry name" value="SEC TRANSLOCON ACCESSORY COMPLEX SUBUNIT YAJC"/>
    <property type="match status" value="1"/>
</dbReference>
<organism evidence="13 14">
    <name type="scientific">Spiribacter pallidus</name>
    <dbReference type="NCBI Taxonomy" id="1987936"/>
    <lineage>
        <taxon>Bacteria</taxon>
        <taxon>Pseudomonadati</taxon>
        <taxon>Pseudomonadota</taxon>
        <taxon>Gammaproteobacteria</taxon>
        <taxon>Chromatiales</taxon>
        <taxon>Ectothiorhodospiraceae</taxon>
        <taxon>Spiribacter</taxon>
    </lineage>
</organism>
<dbReference type="NCBIfam" id="TIGR00739">
    <property type="entry name" value="yajC"/>
    <property type="match status" value="1"/>
</dbReference>
<evidence type="ECO:0000256" key="3">
    <source>
        <dbReference type="ARBA" id="ARBA00014962"/>
    </source>
</evidence>
<dbReference type="SMART" id="SM01323">
    <property type="entry name" value="YajC"/>
    <property type="match status" value="1"/>
</dbReference>
<evidence type="ECO:0000256" key="12">
    <source>
        <dbReference type="SAM" id="Phobius"/>
    </source>
</evidence>
<evidence type="ECO:0000256" key="10">
    <source>
        <dbReference type="ARBA" id="ARBA00023136"/>
    </source>
</evidence>
<comment type="caution">
    <text evidence="13">The sequence shown here is derived from an EMBL/GenBank/DDBJ whole genome shotgun (WGS) entry which is preliminary data.</text>
</comment>
<keyword evidence="6 12" id="KW-0812">Transmembrane</keyword>
<keyword evidence="10 12" id="KW-0472">Membrane</keyword>
<feature type="compositionally biased region" description="Basic and acidic residues" evidence="11">
    <location>
        <begin position="107"/>
        <end position="125"/>
    </location>
</feature>
<keyword evidence="5" id="KW-1003">Cell membrane</keyword>
<evidence type="ECO:0000313" key="13">
    <source>
        <dbReference type="EMBL" id="MEX0468982.1"/>
    </source>
</evidence>
<evidence type="ECO:0000256" key="4">
    <source>
        <dbReference type="ARBA" id="ARBA00022448"/>
    </source>
</evidence>
<name>A0ABV3TBH6_9GAMM</name>
<comment type="similarity">
    <text evidence="2">Belongs to the YajC family.</text>
</comment>